<keyword evidence="3" id="KW-1185">Reference proteome</keyword>
<dbReference type="InParanoid" id="A0A1S3B4V9"/>
<dbReference type="InterPro" id="IPR046796">
    <property type="entry name" value="Transposase_32_dom"/>
</dbReference>
<name>A0A1S3B4V9_CUCME</name>
<protein>
    <submittedName>
        <fullName evidence="4">Uncharacterized protein LOC103486195</fullName>
    </submittedName>
</protein>
<dbReference type="RefSeq" id="XP_008442287.1">
    <property type="nucleotide sequence ID" value="XM_008444065.1"/>
</dbReference>
<feature type="domain" description="Putative plant transposon protein" evidence="2">
    <location>
        <begin position="199"/>
        <end position="367"/>
    </location>
</feature>
<accession>A0A1S3B4V9</accession>
<gene>
    <name evidence="4" type="primary">LOC103486195</name>
</gene>
<dbReference type="GeneID" id="103486195"/>
<evidence type="ECO:0000313" key="4">
    <source>
        <dbReference type="RefSeq" id="XP_008442287.1"/>
    </source>
</evidence>
<feature type="compositionally biased region" description="Low complexity" evidence="1">
    <location>
        <begin position="91"/>
        <end position="100"/>
    </location>
</feature>
<dbReference type="AlphaFoldDB" id="A0A1S3B4V9"/>
<evidence type="ECO:0000256" key="1">
    <source>
        <dbReference type="SAM" id="MobiDB-lite"/>
    </source>
</evidence>
<reference evidence="4" key="1">
    <citation type="submission" date="2025-08" db="UniProtKB">
        <authorList>
            <consortium name="RefSeq"/>
        </authorList>
    </citation>
    <scope>IDENTIFICATION</scope>
    <source>
        <tissue evidence="4">Stem</tissue>
    </source>
</reference>
<feature type="region of interest" description="Disordered" evidence="1">
    <location>
        <begin position="91"/>
        <end position="130"/>
    </location>
</feature>
<dbReference type="Proteomes" id="UP001652600">
    <property type="component" value="Chromosome 8"/>
</dbReference>
<organism evidence="3 4">
    <name type="scientific">Cucumis melo</name>
    <name type="common">Muskmelon</name>
    <dbReference type="NCBI Taxonomy" id="3656"/>
    <lineage>
        <taxon>Eukaryota</taxon>
        <taxon>Viridiplantae</taxon>
        <taxon>Streptophyta</taxon>
        <taxon>Embryophyta</taxon>
        <taxon>Tracheophyta</taxon>
        <taxon>Spermatophyta</taxon>
        <taxon>Magnoliopsida</taxon>
        <taxon>eudicotyledons</taxon>
        <taxon>Gunneridae</taxon>
        <taxon>Pentapetalae</taxon>
        <taxon>rosids</taxon>
        <taxon>fabids</taxon>
        <taxon>Cucurbitales</taxon>
        <taxon>Cucurbitaceae</taxon>
        <taxon>Benincaseae</taxon>
        <taxon>Cucumis</taxon>
    </lineage>
</organism>
<dbReference type="Pfam" id="PF20167">
    <property type="entry name" value="Transposase_32"/>
    <property type="match status" value="1"/>
</dbReference>
<proteinExistence type="predicted"/>
<evidence type="ECO:0000259" key="2">
    <source>
        <dbReference type="Pfam" id="PF20167"/>
    </source>
</evidence>
<evidence type="ECO:0000313" key="3">
    <source>
        <dbReference type="Proteomes" id="UP001652600"/>
    </source>
</evidence>
<sequence>MVYECEAVVSIALCHGDLTSLHVSESFHVPVHEEIVVKSAVKSAENAPSVSETHVSNMDLDDLDDIPLARLLKKSYASEVALAKPTDPIISAHSQKSSSSEDVFVPTPGLHHASNVEPGPSQHSPSGRTRVSADEALVHVEGVKPTNTDTTNTIEPDVHNDAQPKTQQFFERRIAEEVNFSDKHHSCLGVMSLIEKVGLSKNISNVGPFYPQLIGEFIVNLPTDFNDLSSPDYQTVHIRGLKFKISPVVINGFLRNNVGSDYSPSNPSNEVLASVLTGWTLSSWPVNGIHAVALSVKYVILHKVDIANWFSFSYASSVSVALGTFLYQICHDDSIDTGSFIYNQLLRHVGSFGVKIPIALQRFFSGLLLHLNNVVLTMSDPRDLNQIPYP</sequence>
<dbReference type="KEGG" id="cmo:103486195"/>